<sequence>MTLKIVGASLFILAVTLVFRLLQLLPAHFRIQWKDTLSRQYAATLYFLADDLQESCPAISHQYHHDIHGDELWQTKESVHQKHWMSSALDINVFRVPSPSPACGESKTYSRPNTLLKSLIYPYNRWRTEHQKRKEHSLPYSKVPRSENPSQKTRTNPPQHINFYRVNSGSDTNNNPNLSTRLETSLNSKPLSDPSTADRFSSPDIKSAPRPVYPSSLGQDQLYPLYKSNNASSIPSTRID</sequence>
<dbReference type="AlphaFoldDB" id="A0A1D2JGZ9"/>
<feature type="compositionally biased region" description="Polar residues" evidence="1">
    <location>
        <begin position="147"/>
        <end position="199"/>
    </location>
</feature>
<name>A0A1D2JGZ9_PARBR</name>
<feature type="region of interest" description="Disordered" evidence="1">
    <location>
        <begin position="132"/>
        <end position="240"/>
    </location>
</feature>
<comment type="caution">
    <text evidence="2">The sequence shown here is derived from an EMBL/GenBank/DDBJ whole genome shotgun (WGS) entry which is preliminary data.</text>
</comment>
<protein>
    <submittedName>
        <fullName evidence="2">Uncharacterized protein</fullName>
    </submittedName>
</protein>
<accession>A0A1D2JGZ9</accession>
<proteinExistence type="predicted"/>
<organism evidence="2 3">
    <name type="scientific">Paracoccidioides brasiliensis</name>
    <dbReference type="NCBI Taxonomy" id="121759"/>
    <lineage>
        <taxon>Eukaryota</taxon>
        <taxon>Fungi</taxon>
        <taxon>Dikarya</taxon>
        <taxon>Ascomycota</taxon>
        <taxon>Pezizomycotina</taxon>
        <taxon>Eurotiomycetes</taxon>
        <taxon>Eurotiomycetidae</taxon>
        <taxon>Onygenales</taxon>
        <taxon>Ajellomycetaceae</taxon>
        <taxon>Paracoccidioides</taxon>
    </lineage>
</organism>
<dbReference type="Proteomes" id="UP000242814">
    <property type="component" value="Unassembled WGS sequence"/>
</dbReference>
<reference evidence="2 3" key="1">
    <citation type="submission" date="2016-06" db="EMBL/GenBank/DDBJ databases">
        <authorList>
            <person name="Kjaerup R.B."/>
            <person name="Dalgaard T.S."/>
            <person name="Juul-Madsen H.R."/>
        </authorList>
    </citation>
    <scope>NUCLEOTIDE SEQUENCE [LARGE SCALE GENOMIC DNA]</scope>
    <source>
        <strain evidence="2 3">Pb300</strain>
    </source>
</reference>
<evidence type="ECO:0000256" key="1">
    <source>
        <dbReference type="SAM" id="MobiDB-lite"/>
    </source>
</evidence>
<gene>
    <name evidence="2" type="ORF">ACO22_03066</name>
</gene>
<dbReference type="VEuPathDB" id="FungiDB:PABG_00440"/>
<evidence type="ECO:0000313" key="3">
    <source>
        <dbReference type="Proteomes" id="UP000242814"/>
    </source>
</evidence>
<evidence type="ECO:0000313" key="2">
    <source>
        <dbReference type="EMBL" id="ODH34606.1"/>
    </source>
</evidence>
<dbReference type="VEuPathDB" id="FungiDB:PADG_02851"/>
<feature type="compositionally biased region" description="Polar residues" evidence="1">
    <location>
        <begin position="227"/>
        <end position="240"/>
    </location>
</feature>
<dbReference type="EMBL" id="LZYO01000101">
    <property type="protein sequence ID" value="ODH34606.1"/>
    <property type="molecule type" value="Genomic_DNA"/>
</dbReference>